<proteinExistence type="predicted"/>
<dbReference type="Proteomes" id="UP000571017">
    <property type="component" value="Unassembled WGS sequence"/>
</dbReference>
<feature type="transmembrane region" description="Helical" evidence="1">
    <location>
        <begin position="33"/>
        <end position="51"/>
    </location>
</feature>
<keyword evidence="1" id="KW-0472">Membrane</keyword>
<protein>
    <submittedName>
        <fullName evidence="2">Permease</fullName>
    </submittedName>
</protein>
<feature type="transmembrane region" description="Helical" evidence="1">
    <location>
        <begin position="96"/>
        <end position="115"/>
    </location>
</feature>
<keyword evidence="3" id="KW-1185">Reference proteome</keyword>
<gene>
    <name evidence="2" type="ORF">H0266_02580</name>
</gene>
<dbReference type="AlphaFoldDB" id="A0A838CQ62"/>
<keyword evidence="1" id="KW-1133">Transmembrane helix</keyword>
<accession>A0A838CQ62</accession>
<evidence type="ECO:0000313" key="3">
    <source>
        <dbReference type="Proteomes" id="UP000571017"/>
    </source>
</evidence>
<name>A0A838CQ62_9BACI</name>
<organism evidence="2 3">
    <name type="scientific">Halobacillus locisalis</name>
    <dbReference type="NCBI Taxonomy" id="220753"/>
    <lineage>
        <taxon>Bacteria</taxon>
        <taxon>Bacillati</taxon>
        <taxon>Bacillota</taxon>
        <taxon>Bacilli</taxon>
        <taxon>Bacillales</taxon>
        <taxon>Bacillaceae</taxon>
        <taxon>Halobacillus</taxon>
    </lineage>
</organism>
<keyword evidence="1" id="KW-0812">Transmembrane</keyword>
<feature type="transmembrane region" description="Helical" evidence="1">
    <location>
        <begin position="63"/>
        <end position="84"/>
    </location>
</feature>
<reference evidence="2 3" key="1">
    <citation type="journal article" date="2004" name="Extremophiles">
        <title>Halobacillus locisalis sp. nov., a halophilic bacterium isolated from a marine solar saltern of the Yellow Sea in Korea.</title>
        <authorList>
            <person name="Yoon J.H."/>
            <person name="Kang K.H."/>
            <person name="Oh T.K."/>
            <person name="Park Y.H."/>
        </authorList>
    </citation>
    <scope>NUCLEOTIDE SEQUENCE [LARGE SCALE GENOMIC DNA]</scope>
    <source>
        <strain evidence="2 3">KCTC 3788</strain>
    </source>
</reference>
<evidence type="ECO:0000256" key="1">
    <source>
        <dbReference type="SAM" id="Phobius"/>
    </source>
</evidence>
<comment type="caution">
    <text evidence="2">The sequence shown here is derived from an EMBL/GenBank/DDBJ whole genome shotgun (WGS) entry which is preliminary data.</text>
</comment>
<dbReference type="EMBL" id="JACEFG010000001">
    <property type="protein sequence ID" value="MBA2173776.1"/>
    <property type="molecule type" value="Genomic_DNA"/>
</dbReference>
<evidence type="ECO:0000313" key="2">
    <source>
        <dbReference type="EMBL" id="MBA2173776.1"/>
    </source>
</evidence>
<sequence>MFKVMGAILSIQFLFVLIVSLLAGDRISFFSLPLLSTAVIAFSMSYLHPQFRQKDERMRLIRYKGLFFSFFAILGYMFIMMTLLQFNMIDINAIEVLQILSALFISTVFLSWVFVAKRN</sequence>